<accession>A0ABR3JX16</accession>
<protein>
    <submittedName>
        <fullName evidence="1">Uncharacterized protein</fullName>
    </submittedName>
</protein>
<keyword evidence="2" id="KW-1185">Reference proteome</keyword>
<proteinExistence type="predicted"/>
<dbReference type="Proteomes" id="UP001556367">
    <property type="component" value="Unassembled WGS sequence"/>
</dbReference>
<gene>
    <name evidence="1" type="ORF">HGRIS_011357</name>
</gene>
<sequence length="162" mass="18778">MRMKLPLDDPNVGKIEADWIYAQKMRQGILKKEIMLGIVNDLLTTEFSSFKAGGLPRWQRPLYEAGLCMLQEKLSAENDFLYGKLKEEKKTAEPIYFVIKPIFQPIVTPQYFEYLKTEIPLHTENIARAKQAKGGLYPWMVEGFEIRIRQVKEVIAQGIDKL</sequence>
<organism evidence="1 2">
    <name type="scientific">Hohenbuehelia grisea</name>
    <dbReference type="NCBI Taxonomy" id="104357"/>
    <lineage>
        <taxon>Eukaryota</taxon>
        <taxon>Fungi</taxon>
        <taxon>Dikarya</taxon>
        <taxon>Basidiomycota</taxon>
        <taxon>Agaricomycotina</taxon>
        <taxon>Agaricomycetes</taxon>
        <taxon>Agaricomycetidae</taxon>
        <taxon>Agaricales</taxon>
        <taxon>Pleurotineae</taxon>
        <taxon>Pleurotaceae</taxon>
        <taxon>Hohenbuehelia</taxon>
    </lineage>
</organism>
<dbReference type="EMBL" id="JASNQZ010000002">
    <property type="protein sequence ID" value="KAL0959657.1"/>
    <property type="molecule type" value="Genomic_DNA"/>
</dbReference>
<evidence type="ECO:0000313" key="2">
    <source>
        <dbReference type="Proteomes" id="UP001556367"/>
    </source>
</evidence>
<comment type="caution">
    <text evidence="1">The sequence shown here is derived from an EMBL/GenBank/DDBJ whole genome shotgun (WGS) entry which is preliminary data.</text>
</comment>
<reference evidence="2" key="1">
    <citation type="submission" date="2024-06" db="EMBL/GenBank/DDBJ databases">
        <title>Multi-omics analyses provide insights into the biosynthesis of the anticancer antibiotic pleurotin in Hohenbuehelia grisea.</title>
        <authorList>
            <person name="Weaver J.A."/>
            <person name="Alberti F."/>
        </authorList>
    </citation>
    <scope>NUCLEOTIDE SEQUENCE [LARGE SCALE GENOMIC DNA]</scope>
    <source>
        <strain evidence="2">T-177</strain>
    </source>
</reference>
<name>A0ABR3JX16_9AGAR</name>
<evidence type="ECO:0000313" key="1">
    <source>
        <dbReference type="EMBL" id="KAL0959657.1"/>
    </source>
</evidence>